<comment type="catalytic activity">
    <reaction evidence="9 10">
        <text>L-threonyl-[protein] + FAD = FMN-L-threonyl-[protein] + AMP + H(+)</text>
        <dbReference type="Rhea" id="RHEA:36847"/>
        <dbReference type="Rhea" id="RHEA-COMP:11060"/>
        <dbReference type="Rhea" id="RHEA-COMP:11061"/>
        <dbReference type="ChEBI" id="CHEBI:15378"/>
        <dbReference type="ChEBI" id="CHEBI:30013"/>
        <dbReference type="ChEBI" id="CHEBI:57692"/>
        <dbReference type="ChEBI" id="CHEBI:74257"/>
        <dbReference type="ChEBI" id="CHEBI:456215"/>
        <dbReference type="EC" id="2.7.1.180"/>
    </reaction>
</comment>
<evidence type="ECO:0000256" key="1">
    <source>
        <dbReference type="ARBA" id="ARBA00011955"/>
    </source>
</evidence>
<evidence type="ECO:0000313" key="12">
    <source>
        <dbReference type="EMBL" id="SFR32896.1"/>
    </source>
</evidence>
<dbReference type="InterPro" id="IPR003374">
    <property type="entry name" value="ApbE-like_sf"/>
</dbReference>
<sequence>MTNSALRPTRRNALGMIGATIVLPQIAQAATTQSIEGAAFGTTWQLVASHHDDLERLRADIDALFAIIDQQMSPWRSDSDISRFNTMGAGRHRADPEMILVTTAALDLAKASHGAFDPTVGPLVARWGFGPILGSPTADWRGLSVGSGDIGKTHDDLTLDLCGIAKGRALDLAVDLVKARGVDNFLFDVGGELKAVGQHPAGRSFQVAVQHPAAGQPAPATLKLADGMAVATSGLRTQSYELADNTYGHIIDPRTRAPAKSHLLSVTVMGRDAMIADGWATALFAAGLSSGPDLAQSKNIDAFFLTGEGAGISSVRTGAIEGALL</sequence>
<evidence type="ECO:0000313" key="13">
    <source>
        <dbReference type="Proteomes" id="UP000199658"/>
    </source>
</evidence>
<feature type="binding site" evidence="11">
    <location>
        <position position="277"/>
    </location>
    <ligand>
        <name>Mg(2+)</name>
        <dbReference type="ChEBI" id="CHEBI:18420"/>
    </ligand>
</feature>
<name>A0A1I6FSL3_9RHOB</name>
<evidence type="ECO:0000256" key="6">
    <source>
        <dbReference type="ARBA" id="ARBA00022827"/>
    </source>
</evidence>
<keyword evidence="3 10" id="KW-0285">Flavoprotein</keyword>
<keyword evidence="12" id="KW-0449">Lipoprotein</keyword>
<organism evidence="12 13">
    <name type="scientific">Litoreibacter janthinus</name>
    <dbReference type="NCBI Taxonomy" id="670154"/>
    <lineage>
        <taxon>Bacteria</taxon>
        <taxon>Pseudomonadati</taxon>
        <taxon>Pseudomonadota</taxon>
        <taxon>Alphaproteobacteria</taxon>
        <taxon>Rhodobacterales</taxon>
        <taxon>Roseobacteraceae</taxon>
        <taxon>Litoreibacter</taxon>
    </lineage>
</organism>
<dbReference type="Pfam" id="PF02424">
    <property type="entry name" value="ApbE"/>
    <property type="match status" value="1"/>
</dbReference>
<evidence type="ECO:0000256" key="10">
    <source>
        <dbReference type="PIRNR" id="PIRNR006268"/>
    </source>
</evidence>
<comment type="similarity">
    <text evidence="10">Belongs to the ApbE family.</text>
</comment>
<evidence type="ECO:0000256" key="8">
    <source>
        <dbReference type="ARBA" id="ARBA00031306"/>
    </source>
</evidence>
<keyword evidence="5 10" id="KW-0479">Metal-binding</keyword>
<proteinExistence type="inferred from homology"/>
<dbReference type="RefSeq" id="WP_090211381.1">
    <property type="nucleotide sequence ID" value="NZ_FOYO01000001.1"/>
</dbReference>
<dbReference type="PANTHER" id="PTHR30040">
    <property type="entry name" value="THIAMINE BIOSYNTHESIS LIPOPROTEIN APBE"/>
    <property type="match status" value="1"/>
</dbReference>
<evidence type="ECO:0000256" key="5">
    <source>
        <dbReference type="ARBA" id="ARBA00022723"/>
    </source>
</evidence>
<dbReference type="PANTHER" id="PTHR30040:SF2">
    <property type="entry name" value="FAD:PROTEIN FMN TRANSFERASE"/>
    <property type="match status" value="1"/>
</dbReference>
<dbReference type="EMBL" id="FOYO01000001">
    <property type="protein sequence ID" value="SFR32896.1"/>
    <property type="molecule type" value="Genomic_DNA"/>
</dbReference>
<dbReference type="GO" id="GO:0016740">
    <property type="term" value="F:transferase activity"/>
    <property type="evidence" value="ECO:0007669"/>
    <property type="project" value="UniProtKB-UniRule"/>
</dbReference>
<evidence type="ECO:0000256" key="9">
    <source>
        <dbReference type="ARBA" id="ARBA00048540"/>
    </source>
</evidence>
<dbReference type="Gene3D" id="3.10.520.10">
    <property type="entry name" value="ApbE-like domains"/>
    <property type="match status" value="1"/>
</dbReference>
<keyword evidence="7 10" id="KW-0460">Magnesium</keyword>
<dbReference type="PIRSF" id="PIRSF006268">
    <property type="entry name" value="ApbE"/>
    <property type="match status" value="1"/>
</dbReference>
<dbReference type="OrthoDB" id="9778595at2"/>
<dbReference type="SUPFAM" id="SSF143631">
    <property type="entry name" value="ApbE-like"/>
    <property type="match status" value="1"/>
</dbReference>
<accession>A0A1I6FSL3</accession>
<comment type="cofactor">
    <cofactor evidence="11">
        <name>Mg(2+)</name>
        <dbReference type="ChEBI" id="CHEBI:18420"/>
    </cofactor>
    <cofactor evidence="11">
        <name>Mn(2+)</name>
        <dbReference type="ChEBI" id="CHEBI:29035"/>
    </cofactor>
    <text evidence="11">Magnesium. Can also use manganese.</text>
</comment>
<dbReference type="InterPro" id="IPR024932">
    <property type="entry name" value="ApbE"/>
</dbReference>
<keyword evidence="6 10" id="KW-0274">FAD</keyword>
<evidence type="ECO:0000256" key="3">
    <source>
        <dbReference type="ARBA" id="ARBA00022630"/>
    </source>
</evidence>
<protein>
    <recommendedName>
        <fullName evidence="2 10">FAD:protein FMN transferase</fullName>
        <ecNumber evidence="1 10">2.7.1.180</ecNumber>
    </recommendedName>
    <alternativeName>
        <fullName evidence="8 10">Flavin transferase</fullName>
    </alternativeName>
</protein>
<evidence type="ECO:0000256" key="7">
    <source>
        <dbReference type="ARBA" id="ARBA00022842"/>
    </source>
</evidence>
<reference evidence="13" key="1">
    <citation type="submission" date="2016-10" db="EMBL/GenBank/DDBJ databases">
        <authorList>
            <person name="Varghese N."/>
            <person name="Submissions S."/>
        </authorList>
    </citation>
    <scope>NUCLEOTIDE SEQUENCE [LARGE SCALE GENOMIC DNA]</scope>
    <source>
        <strain evidence="13">DSM 26921</strain>
    </source>
</reference>
<dbReference type="AlphaFoldDB" id="A0A1I6FSL3"/>
<dbReference type="STRING" id="670154.SAMN04488002_0223"/>
<dbReference type="Proteomes" id="UP000199658">
    <property type="component" value="Unassembled WGS sequence"/>
</dbReference>
<keyword evidence="13" id="KW-1185">Reference proteome</keyword>
<dbReference type="EC" id="2.7.1.180" evidence="1 10"/>
<gene>
    <name evidence="12" type="ORF">SAMN04488002_0223</name>
</gene>
<evidence type="ECO:0000256" key="2">
    <source>
        <dbReference type="ARBA" id="ARBA00016337"/>
    </source>
</evidence>
<feature type="binding site" evidence="11">
    <location>
        <position position="281"/>
    </location>
    <ligand>
        <name>Mg(2+)</name>
        <dbReference type="ChEBI" id="CHEBI:18420"/>
    </ligand>
</feature>
<feature type="binding site" evidence="11">
    <location>
        <position position="163"/>
    </location>
    <ligand>
        <name>Mg(2+)</name>
        <dbReference type="ChEBI" id="CHEBI:18420"/>
    </ligand>
</feature>
<dbReference type="GO" id="GO:0046872">
    <property type="term" value="F:metal ion binding"/>
    <property type="evidence" value="ECO:0007669"/>
    <property type="project" value="UniProtKB-UniRule"/>
</dbReference>
<keyword evidence="4 10" id="KW-0808">Transferase</keyword>
<evidence type="ECO:0000256" key="4">
    <source>
        <dbReference type="ARBA" id="ARBA00022679"/>
    </source>
</evidence>
<evidence type="ECO:0000256" key="11">
    <source>
        <dbReference type="PIRSR" id="PIRSR006268-2"/>
    </source>
</evidence>